<dbReference type="AlphaFoldDB" id="A0A9D3URR0"/>
<dbReference type="InterPro" id="IPR036312">
    <property type="entry name" value="Bifun_inhib/LTP/seed_sf"/>
</dbReference>
<organism evidence="1 2">
    <name type="scientific">Gossypium stocksii</name>
    <dbReference type="NCBI Taxonomy" id="47602"/>
    <lineage>
        <taxon>Eukaryota</taxon>
        <taxon>Viridiplantae</taxon>
        <taxon>Streptophyta</taxon>
        <taxon>Embryophyta</taxon>
        <taxon>Tracheophyta</taxon>
        <taxon>Spermatophyta</taxon>
        <taxon>Magnoliopsida</taxon>
        <taxon>eudicotyledons</taxon>
        <taxon>Gunneridae</taxon>
        <taxon>Pentapetalae</taxon>
        <taxon>rosids</taxon>
        <taxon>malvids</taxon>
        <taxon>Malvales</taxon>
        <taxon>Malvaceae</taxon>
        <taxon>Malvoideae</taxon>
        <taxon>Gossypium</taxon>
    </lineage>
</organism>
<name>A0A9D3URR0_9ROSI</name>
<keyword evidence="2" id="KW-1185">Reference proteome</keyword>
<dbReference type="OrthoDB" id="1797664at2759"/>
<dbReference type="Proteomes" id="UP000828251">
    <property type="component" value="Unassembled WGS sequence"/>
</dbReference>
<gene>
    <name evidence="1" type="ORF">J1N35_033284</name>
</gene>
<reference evidence="1 2" key="1">
    <citation type="journal article" date="2021" name="Plant Biotechnol. J.">
        <title>Multi-omics assisted identification of the key and species-specific regulatory components of drought-tolerant mechanisms in Gossypium stocksii.</title>
        <authorList>
            <person name="Yu D."/>
            <person name="Ke L."/>
            <person name="Zhang D."/>
            <person name="Wu Y."/>
            <person name="Sun Y."/>
            <person name="Mei J."/>
            <person name="Sun J."/>
            <person name="Sun Y."/>
        </authorList>
    </citation>
    <scope>NUCLEOTIDE SEQUENCE [LARGE SCALE GENOMIC DNA]</scope>
    <source>
        <strain evidence="2">cv. E1</strain>
        <tissue evidence="1">Leaf</tissue>
    </source>
</reference>
<proteinExistence type="predicted"/>
<evidence type="ECO:0000313" key="1">
    <source>
        <dbReference type="EMBL" id="KAH1055219.1"/>
    </source>
</evidence>
<comment type="caution">
    <text evidence="1">The sequence shown here is derived from an EMBL/GenBank/DDBJ whole genome shotgun (WGS) entry which is preliminary data.</text>
</comment>
<dbReference type="SUPFAM" id="SSF47699">
    <property type="entry name" value="Bifunctional inhibitor/lipid-transfer protein/seed storage 2S albumin"/>
    <property type="match status" value="1"/>
</dbReference>
<dbReference type="Gene3D" id="1.10.110.10">
    <property type="entry name" value="Plant lipid-transfer and hydrophobic proteins"/>
    <property type="match status" value="1"/>
</dbReference>
<protein>
    <submittedName>
        <fullName evidence="1">Uncharacterized protein</fullName>
    </submittedName>
</protein>
<accession>A0A9D3URR0</accession>
<evidence type="ECO:0000313" key="2">
    <source>
        <dbReference type="Proteomes" id="UP000828251"/>
    </source>
</evidence>
<dbReference type="EMBL" id="JAIQCV010000010">
    <property type="protein sequence ID" value="KAH1055219.1"/>
    <property type="molecule type" value="Genomic_DNA"/>
</dbReference>
<sequence length="93" mass="10073">MDSSQFKSITLTQILIKLPYKKANHEEPILFQVHSTLIPVFRLPTVPCPTIDAKATACVAFATGKDTKPSAVCCSGLQQLAQTVKSVDDKKAV</sequence>